<reference evidence="3" key="1">
    <citation type="submission" date="2022-07" db="EMBL/GenBank/DDBJ databases">
        <title>Gramela sediminis sp. nov., isolated from deep-sea sediment of the Indian Ocean.</title>
        <authorList>
            <person name="Shi H."/>
        </authorList>
    </citation>
    <scope>NUCLEOTIDE SEQUENCE</scope>
    <source>
        <strain evidence="3">GC03-9</strain>
    </source>
</reference>
<organism evidence="3 4">
    <name type="scientific">Christiangramia oceanisediminis</name>
    <dbReference type="NCBI Taxonomy" id="2920386"/>
    <lineage>
        <taxon>Bacteria</taxon>
        <taxon>Pseudomonadati</taxon>
        <taxon>Bacteroidota</taxon>
        <taxon>Flavobacteriia</taxon>
        <taxon>Flavobacteriales</taxon>
        <taxon>Flavobacteriaceae</taxon>
        <taxon>Christiangramia</taxon>
    </lineage>
</organism>
<dbReference type="EMBL" id="JANCNS010000003">
    <property type="protein sequence ID" value="MCP9200973.1"/>
    <property type="molecule type" value="Genomic_DNA"/>
</dbReference>
<feature type="chain" id="PRO_5040876363" evidence="2">
    <location>
        <begin position="28"/>
        <end position="285"/>
    </location>
</feature>
<protein>
    <submittedName>
        <fullName evidence="3">Uncharacterized protein</fullName>
    </submittedName>
</protein>
<gene>
    <name evidence="3" type="ORF">MKO06_13725</name>
</gene>
<evidence type="ECO:0000256" key="2">
    <source>
        <dbReference type="SAM" id="SignalP"/>
    </source>
</evidence>
<name>A0A9X2KZ10_9FLAO</name>
<dbReference type="RefSeq" id="WP_241552644.1">
    <property type="nucleotide sequence ID" value="NZ_JANCNS010000003.1"/>
</dbReference>
<accession>A0A9X2KZ10</accession>
<comment type="caution">
    <text evidence="3">The sequence shown here is derived from an EMBL/GenBank/DDBJ whole genome shotgun (WGS) entry which is preliminary data.</text>
</comment>
<dbReference type="AlphaFoldDB" id="A0A9X2KZ10"/>
<feature type="region of interest" description="Disordered" evidence="1">
    <location>
        <begin position="261"/>
        <end position="285"/>
    </location>
</feature>
<keyword evidence="2" id="KW-0732">Signal</keyword>
<evidence type="ECO:0000256" key="1">
    <source>
        <dbReference type="SAM" id="MobiDB-lite"/>
    </source>
</evidence>
<proteinExistence type="predicted"/>
<evidence type="ECO:0000313" key="3">
    <source>
        <dbReference type="EMBL" id="MCP9200973.1"/>
    </source>
</evidence>
<sequence length="285" mass="30720">MKTRAMQFNILKIFFLSAFIVCFISCSEDDDADEIDDTNGDNEEIDGDDDNSNGNDGDSFDNSDIVFLLIDEDAIDNGNEPNNFSETDVNDNIAEIGQRAILDYFQDNIGETIDLYSGQVGDEGFFAPSTIPDSWISAGPTNSGLQNYLTPGPGLGAEGDDPEVLLDEIPDVIPLRATGLKMLEGETVYVVVYDSDISINYDPIEANLQGDNLGIVAFDVLSVTERTNGSSSDLPVISIRIRDAEEIGQLNLGLFSNAPVPESSSEPFDVEPPAGPESIEIVNAS</sequence>
<keyword evidence="4" id="KW-1185">Reference proteome</keyword>
<feature type="compositionally biased region" description="Acidic residues" evidence="1">
    <location>
        <begin position="32"/>
        <end position="51"/>
    </location>
</feature>
<evidence type="ECO:0000313" key="4">
    <source>
        <dbReference type="Proteomes" id="UP001155280"/>
    </source>
</evidence>
<feature type="region of interest" description="Disordered" evidence="1">
    <location>
        <begin position="32"/>
        <end position="57"/>
    </location>
</feature>
<feature type="signal peptide" evidence="2">
    <location>
        <begin position="1"/>
        <end position="27"/>
    </location>
</feature>
<dbReference type="Proteomes" id="UP001155280">
    <property type="component" value="Unassembled WGS sequence"/>
</dbReference>